<comment type="caution">
    <text evidence="2">The sequence shown here is derived from an EMBL/GenBank/DDBJ whole genome shotgun (WGS) entry which is preliminary data.</text>
</comment>
<protein>
    <submittedName>
        <fullName evidence="2">Uncharacterized protein</fullName>
    </submittedName>
</protein>
<feature type="region of interest" description="Disordered" evidence="1">
    <location>
        <begin position="17"/>
        <end position="49"/>
    </location>
</feature>
<dbReference type="AlphaFoldDB" id="A0A9K3DGY9"/>
<evidence type="ECO:0000313" key="3">
    <source>
        <dbReference type="Proteomes" id="UP000215914"/>
    </source>
</evidence>
<proteinExistence type="predicted"/>
<reference evidence="2" key="1">
    <citation type="journal article" date="2017" name="Nature">
        <title>The sunflower genome provides insights into oil metabolism, flowering and Asterid evolution.</title>
        <authorList>
            <person name="Badouin H."/>
            <person name="Gouzy J."/>
            <person name="Grassa C.J."/>
            <person name="Murat F."/>
            <person name="Staton S.E."/>
            <person name="Cottret L."/>
            <person name="Lelandais-Briere C."/>
            <person name="Owens G.L."/>
            <person name="Carrere S."/>
            <person name="Mayjonade B."/>
            <person name="Legrand L."/>
            <person name="Gill N."/>
            <person name="Kane N.C."/>
            <person name="Bowers J.E."/>
            <person name="Hubner S."/>
            <person name="Bellec A."/>
            <person name="Berard A."/>
            <person name="Berges H."/>
            <person name="Blanchet N."/>
            <person name="Boniface M.C."/>
            <person name="Brunel D."/>
            <person name="Catrice O."/>
            <person name="Chaidir N."/>
            <person name="Claudel C."/>
            <person name="Donnadieu C."/>
            <person name="Faraut T."/>
            <person name="Fievet G."/>
            <person name="Helmstetter N."/>
            <person name="King M."/>
            <person name="Knapp S.J."/>
            <person name="Lai Z."/>
            <person name="Le Paslier M.C."/>
            <person name="Lippi Y."/>
            <person name="Lorenzon L."/>
            <person name="Mandel J.R."/>
            <person name="Marage G."/>
            <person name="Marchand G."/>
            <person name="Marquand E."/>
            <person name="Bret-Mestries E."/>
            <person name="Morien E."/>
            <person name="Nambeesan S."/>
            <person name="Nguyen T."/>
            <person name="Pegot-Espagnet P."/>
            <person name="Pouilly N."/>
            <person name="Raftis F."/>
            <person name="Sallet E."/>
            <person name="Schiex T."/>
            <person name="Thomas J."/>
            <person name="Vandecasteele C."/>
            <person name="Vares D."/>
            <person name="Vear F."/>
            <person name="Vautrin S."/>
            <person name="Crespi M."/>
            <person name="Mangin B."/>
            <person name="Burke J.M."/>
            <person name="Salse J."/>
            <person name="Munos S."/>
            <person name="Vincourt P."/>
            <person name="Rieseberg L.H."/>
            <person name="Langlade N.B."/>
        </authorList>
    </citation>
    <scope>NUCLEOTIDE SEQUENCE</scope>
    <source>
        <tissue evidence="2">Leaves</tissue>
    </source>
</reference>
<evidence type="ECO:0000313" key="2">
    <source>
        <dbReference type="EMBL" id="KAF5755175.1"/>
    </source>
</evidence>
<name>A0A9K3DGY9_HELAN</name>
<sequence length="49" mass="5715">MNLDMSPDKQWRILPVEHARAERHGTKKSPDKPGPNIVYIKNFDRNAEN</sequence>
<organism evidence="2 3">
    <name type="scientific">Helianthus annuus</name>
    <name type="common">Common sunflower</name>
    <dbReference type="NCBI Taxonomy" id="4232"/>
    <lineage>
        <taxon>Eukaryota</taxon>
        <taxon>Viridiplantae</taxon>
        <taxon>Streptophyta</taxon>
        <taxon>Embryophyta</taxon>
        <taxon>Tracheophyta</taxon>
        <taxon>Spermatophyta</taxon>
        <taxon>Magnoliopsida</taxon>
        <taxon>eudicotyledons</taxon>
        <taxon>Gunneridae</taxon>
        <taxon>Pentapetalae</taxon>
        <taxon>asterids</taxon>
        <taxon>campanulids</taxon>
        <taxon>Asterales</taxon>
        <taxon>Asteraceae</taxon>
        <taxon>Asteroideae</taxon>
        <taxon>Heliantheae alliance</taxon>
        <taxon>Heliantheae</taxon>
        <taxon>Helianthus</taxon>
    </lineage>
</organism>
<dbReference type="EMBL" id="MNCJ02000332">
    <property type="protein sequence ID" value="KAF5755175.1"/>
    <property type="molecule type" value="Genomic_DNA"/>
</dbReference>
<keyword evidence="3" id="KW-1185">Reference proteome</keyword>
<evidence type="ECO:0000256" key="1">
    <source>
        <dbReference type="SAM" id="MobiDB-lite"/>
    </source>
</evidence>
<feature type="compositionally biased region" description="Basic and acidic residues" evidence="1">
    <location>
        <begin position="17"/>
        <end position="31"/>
    </location>
</feature>
<dbReference type="Proteomes" id="UP000215914">
    <property type="component" value="Unassembled WGS sequence"/>
</dbReference>
<reference evidence="2" key="2">
    <citation type="submission" date="2020-06" db="EMBL/GenBank/DDBJ databases">
        <title>Helianthus annuus Genome sequencing and assembly Release 2.</title>
        <authorList>
            <person name="Gouzy J."/>
            <person name="Langlade N."/>
            <person name="Munos S."/>
        </authorList>
    </citation>
    <scope>NUCLEOTIDE SEQUENCE</scope>
    <source>
        <tissue evidence="2">Leaves</tissue>
    </source>
</reference>
<dbReference type="Gramene" id="mRNA:HanXRQr2_Chr17g0799671">
    <property type="protein sequence ID" value="CDS:HanXRQr2_Chr17g0799671.1"/>
    <property type="gene ID" value="HanXRQr2_Chr17g0799671"/>
</dbReference>
<gene>
    <name evidence="2" type="ORF">HanXRQr2_Chr17g0799671</name>
</gene>
<accession>A0A9K3DGY9</accession>